<dbReference type="Proteomes" id="UP000241645">
    <property type="component" value="Unassembled WGS sequence"/>
</dbReference>
<accession>A0ABX5FTT9</accession>
<name>A0ABX5FTT9_9BACL</name>
<comment type="caution">
    <text evidence="1">The sequence shown here is derived from an EMBL/GenBank/DDBJ whole genome shotgun (WGS) entry which is preliminary data.</text>
</comment>
<protein>
    <submittedName>
        <fullName evidence="1">Uncharacterized protein</fullName>
    </submittedName>
</protein>
<reference evidence="1 2" key="1">
    <citation type="submission" date="2018-03" db="EMBL/GenBank/DDBJ databases">
        <title>Brevisbacillus phylogenomics.</title>
        <authorList>
            <person name="Dunlap C."/>
        </authorList>
    </citation>
    <scope>NUCLEOTIDE SEQUENCE [LARGE SCALE GENOMIC DNA]</scope>
    <source>
        <strain evidence="1 2">NRRL B-41110</strain>
    </source>
</reference>
<evidence type="ECO:0000313" key="1">
    <source>
        <dbReference type="EMBL" id="PSK12947.1"/>
    </source>
</evidence>
<evidence type="ECO:0000313" key="2">
    <source>
        <dbReference type="Proteomes" id="UP000241645"/>
    </source>
</evidence>
<sequence>MSTGPIFLRGELIERFREHLLNMPYYQMIHQGISCVDNERKKVSTDDVSEIIKHFVHARFPIVCSAGSKSTIPFWDYHLALQYDEDKRTAIICELLVREPNQDHCRKALLMAYYLLVNPKMGVERIQAPMNLSHLADCKEFEAIFMECVPHQNITYLS</sequence>
<keyword evidence="2" id="KW-1185">Reference proteome</keyword>
<organism evidence="1 2">
    <name type="scientific">Brevibacillus porteri</name>
    <dbReference type="NCBI Taxonomy" id="2126350"/>
    <lineage>
        <taxon>Bacteria</taxon>
        <taxon>Bacillati</taxon>
        <taxon>Bacillota</taxon>
        <taxon>Bacilli</taxon>
        <taxon>Bacillales</taxon>
        <taxon>Paenibacillaceae</taxon>
        <taxon>Brevibacillus</taxon>
    </lineage>
</organism>
<proteinExistence type="predicted"/>
<dbReference type="EMBL" id="PXZO01000009">
    <property type="protein sequence ID" value="PSK12947.1"/>
    <property type="molecule type" value="Genomic_DNA"/>
</dbReference>
<gene>
    <name evidence="1" type="ORF">C7R92_06750</name>
</gene>